<keyword evidence="3" id="KW-1185">Reference proteome</keyword>
<organism evidence="2 3">
    <name type="scientific">Flavobacterium aquaticum</name>
    <dbReference type="NCBI Taxonomy" id="1236486"/>
    <lineage>
        <taxon>Bacteria</taxon>
        <taxon>Pseudomonadati</taxon>
        <taxon>Bacteroidota</taxon>
        <taxon>Flavobacteriia</taxon>
        <taxon>Flavobacteriales</taxon>
        <taxon>Flavobacteriaceae</taxon>
        <taxon>Flavobacterium</taxon>
    </lineage>
</organism>
<protein>
    <recommendedName>
        <fullName evidence="4">GLPGLI family protein</fullName>
    </recommendedName>
</protein>
<evidence type="ECO:0000256" key="1">
    <source>
        <dbReference type="SAM" id="SignalP"/>
    </source>
</evidence>
<proteinExistence type="predicted"/>
<accession>A0A327YLV4</accession>
<keyword evidence="1" id="KW-0732">Signal</keyword>
<feature type="chain" id="PRO_5016426602" description="GLPGLI family protein" evidence="1">
    <location>
        <begin position="19"/>
        <end position="300"/>
    </location>
</feature>
<dbReference type="Proteomes" id="UP000249620">
    <property type="component" value="Unassembled WGS sequence"/>
</dbReference>
<comment type="caution">
    <text evidence="2">The sequence shown here is derived from an EMBL/GenBank/DDBJ whole genome shotgun (WGS) entry which is preliminary data.</text>
</comment>
<gene>
    <name evidence="2" type="ORF">B0I03_107156</name>
</gene>
<name>A0A327YLV4_9FLAO</name>
<evidence type="ECO:0000313" key="2">
    <source>
        <dbReference type="EMBL" id="RAK20735.1"/>
    </source>
</evidence>
<evidence type="ECO:0008006" key="4">
    <source>
        <dbReference type="Google" id="ProtNLM"/>
    </source>
</evidence>
<reference evidence="2 3" key="1">
    <citation type="submission" date="2018-06" db="EMBL/GenBank/DDBJ databases">
        <title>Genomic Encyclopedia of Type Strains, Phase III (KMG-III): the genomes of soil and plant-associated and newly described type strains.</title>
        <authorList>
            <person name="Whitman W."/>
        </authorList>
    </citation>
    <scope>NUCLEOTIDE SEQUENCE [LARGE SCALE GENOMIC DNA]</scope>
    <source>
        <strain evidence="2 3">CGMCC 1.12398</strain>
    </source>
</reference>
<evidence type="ECO:0000313" key="3">
    <source>
        <dbReference type="Proteomes" id="UP000249620"/>
    </source>
</evidence>
<dbReference type="EMBL" id="QLMI01000007">
    <property type="protein sequence ID" value="RAK20735.1"/>
    <property type="molecule type" value="Genomic_DNA"/>
</dbReference>
<dbReference type="AlphaFoldDB" id="A0A327YLV4"/>
<sequence length="300" mass="35145">MKLKLIYLFLFFSSVILGQEIPETKKGFITLTTNQKYEFTNLKTVNNQVTFINVATKSEFIYFKNAVKLVVDEQENVVYKSQQFQEEERIKKEKGLTEKPKEILFKANYPDGIYYTKEDFIKKTPNENPKIFAKDLTDYEDEELESIEDHCYFYYKVSEKKIKKVFAISYKGYLYFQIKAVIAISNRNKNDNAQTNDLPHSFTRVIKGGDNYFYAEMDLANIWAQGAAFGLGGASGYTLAQEMINKKGIVWDFKNKEFNIFKSCKDYNRFIEKIHPESVQKCENQQPDITEIRKTIDIIK</sequence>
<feature type="signal peptide" evidence="1">
    <location>
        <begin position="1"/>
        <end position="18"/>
    </location>
</feature>